<dbReference type="GO" id="GO:0008270">
    <property type="term" value="F:zinc ion binding"/>
    <property type="evidence" value="ECO:0007669"/>
    <property type="project" value="InterPro"/>
</dbReference>
<dbReference type="GO" id="GO:0005634">
    <property type="term" value="C:nucleus"/>
    <property type="evidence" value="ECO:0007669"/>
    <property type="project" value="UniProtKB-SubCell"/>
</dbReference>
<evidence type="ECO:0000313" key="7">
    <source>
        <dbReference type="EMBL" id="KZP26826.1"/>
    </source>
</evidence>
<dbReference type="EMBL" id="KV417512">
    <property type="protein sequence ID" value="KZP26826.1"/>
    <property type="molecule type" value="Genomic_DNA"/>
</dbReference>
<name>A0A166Q6Z1_9AGAM</name>
<dbReference type="STRING" id="436010.A0A166Q6Z1"/>
<dbReference type="GO" id="GO:0006351">
    <property type="term" value="P:DNA-templated transcription"/>
    <property type="evidence" value="ECO:0007669"/>
    <property type="project" value="InterPro"/>
</dbReference>
<dbReference type="CDD" id="cd12148">
    <property type="entry name" value="fungal_TF_MHR"/>
    <property type="match status" value="1"/>
</dbReference>
<dbReference type="Proteomes" id="UP000076532">
    <property type="component" value="Unassembled WGS sequence"/>
</dbReference>
<feature type="region of interest" description="Disordered" evidence="5">
    <location>
        <begin position="677"/>
        <end position="728"/>
    </location>
</feature>
<comment type="subcellular location">
    <subcellularLocation>
        <location evidence="1">Nucleus</location>
    </subcellularLocation>
</comment>
<gene>
    <name evidence="7" type="ORF">FIBSPDRAFT_819108</name>
</gene>
<reference evidence="7 8" key="1">
    <citation type="journal article" date="2016" name="Mol. Biol. Evol.">
        <title>Comparative Genomics of Early-Diverging Mushroom-Forming Fungi Provides Insights into the Origins of Lignocellulose Decay Capabilities.</title>
        <authorList>
            <person name="Nagy L.G."/>
            <person name="Riley R."/>
            <person name="Tritt A."/>
            <person name="Adam C."/>
            <person name="Daum C."/>
            <person name="Floudas D."/>
            <person name="Sun H."/>
            <person name="Yadav J.S."/>
            <person name="Pangilinan J."/>
            <person name="Larsson K.H."/>
            <person name="Matsuura K."/>
            <person name="Barry K."/>
            <person name="Labutti K."/>
            <person name="Kuo R."/>
            <person name="Ohm R.A."/>
            <person name="Bhattacharya S.S."/>
            <person name="Shirouzu T."/>
            <person name="Yoshinaga Y."/>
            <person name="Martin F.M."/>
            <person name="Grigoriev I.V."/>
            <person name="Hibbett D.S."/>
        </authorList>
    </citation>
    <scope>NUCLEOTIDE SEQUENCE [LARGE SCALE GENOMIC DNA]</scope>
    <source>
        <strain evidence="7 8">CBS 109695</strain>
    </source>
</reference>
<dbReference type="SMART" id="SM00066">
    <property type="entry name" value="GAL4"/>
    <property type="match status" value="1"/>
</dbReference>
<dbReference type="Gene3D" id="4.10.240.10">
    <property type="entry name" value="Zn(2)-C6 fungal-type DNA-binding domain"/>
    <property type="match status" value="1"/>
</dbReference>
<dbReference type="InterPro" id="IPR007219">
    <property type="entry name" value="XnlR_reg_dom"/>
</dbReference>
<proteinExistence type="predicted"/>
<evidence type="ECO:0000256" key="1">
    <source>
        <dbReference type="ARBA" id="ARBA00004123"/>
    </source>
</evidence>
<dbReference type="SUPFAM" id="SSF57701">
    <property type="entry name" value="Zn2/Cys6 DNA-binding domain"/>
    <property type="match status" value="1"/>
</dbReference>
<accession>A0A166Q6Z1</accession>
<dbReference type="GO" id="GO:0003677">
    <property type="term" value="F:DNA binding"/>
    <property type="evidence" value="ECO:0007669"/>
    <property type="project" value="InterPro"/>
</dbReference>
<dbReference type="PROSITE" id="PS00463">
    <property type="entry name" value="ZN2_CY6_FUNGAL_1"/>
    <property type="match status" value="1"/>
</dbReference>
<protein>
    <recommendedName>
        <fullName evidence="6">Zn(2)-C6 fungal-type domain-containing protein</fullName>
    </recommendedName>
</protein>
<dbReference type="PROSITE" id="PS50048">
    <property type="entry name" value="ZN2_CY6_FUNGAL_2"/>
    <property type="match status" value="1"/>
</dbReference>
<keyword evidence="8" id="KW-1185">Reference proteome</keyword>
<dbReference type="SMART" id="SM00906">
    <property type="entry name" value="Fungal_trans"/>
    <property type="match status" value="1"/>
</dbReference>
<keyword evidence="3" id="KW-0539">Nucleus</keyword>
<dbReference type="OrthoDB" id="424974at2759"/>
<evidence type="ECO:0000313" key="8">
    <source>
        <dbReference type="Proteomes" id="UP000076532"/>
    </source>
</evidence>
<dbReference type="InterPro" id="IPR036864">
    <property type="entry name" value="Zn2-C6_fun-type_DNA-bd_sf"/>
</dbReference>
<feature type="compositionally biased region" description="Polar residues" evidence="5">
    <location>
        <begin position="703"/>
        <end position="722"/>
    </location>
</feature>
<dbReference type="PANTHER" id="PTHR31001:SF56">
    <property type="entry name" value="ZN(2)-C6 FUNGAL-TYPE DOMAIN-CONTAINING PROTEIN"/>
    <property type="match status" value="1"/>
</dbReference>
<evidence type="ECO:0000256" key="3">
    <source>
        <dbReference type="ARBA" id="ARBA00023242"/>
    </source>
</evidence>
<evidence type="ECO:0000259" key="6">
    <source>
        <dbReference type="PROSITE" id="PS50048"/>
    </source>
</evidence>
<dbReference type="InterPro" id="IPR050613">
    <property type="entry name" value="Sec_Metabolite_Reg"/>
</dbReference>
<dbReference type="GO" id="GO:0000981">
    <property type="term" value="F:DNA-binding transcription factor activity, RNA polymerase II-specific"/>
    <property type="evidence" value="ECO:0007669"/>
    <property type="project" value="InterPro"/>
</dbReference>
<evidence type="ECO:0000256" key="4">
    <source>
        <dbReference type="SAM" id="Coils"/>
    </source>
</evidence>
<dbReference type="AlphaFoldDB" id="A0A166Q6Z1"/>
<feature type="coiled-coil region" evidence="4">
    <location>
        <begin position="80"/>
        <end position="107"/>
    </location>
</feature>
<dbReference type="CDD" id="cd00067">
    <property type="entry name" value="GAL4"/>
    <property type="match status" value="1"/>
</dbReference>
<organism evidence="7 8">
    <name type="scientific">Athelia psychrophila</name>
    <dbReference type="NCBI Taxonomy" id="1759441"/>
    <lineage>
        <taxon>Eukaryota</taxon>
        <taxon>Fungi</taxon>
        <taxon>Dikarya</taxon>
        <taxon>Basidiomycota</taxon>
        <taxon>Agaricomycotina</taxon>
        <taxon>Agaricomycetes</taxon>
        <taxon>Agaricomycetidae</taxon>
        <taxon>Atheliales</taxon>
        <taxon>Atheliaceae</taxon>
        <taxon>Athelia</taxon>
    </lineage>
</organism>
<feature type="domain" description="Zn(2)-C6 fungal-type" evidence="6">
    <location>
        <begin position="33"/>
        <end position="64"/>
    </location>
</feature>
<dbReference type="InterPro" id="IPR001138">
    <property type="entry name" value="Zn2Cys6_DnaBD"/>
</dbReference>
<keyword evidence="2" id="KW-0479">Metal-binding</keyword>
<dbReference type="Pfam" id="PF04082">
    <property type="entry name" value="Fungal_trans"/>
    <property type="match status" value="1"/>
</dbReference>
<keyword evidence="4" id="KW-0175">Coiled coil</keyword>
<dbReference type="PANTHER" id="PTHR31001">
    <property type="entry name" value="UNCHARACTERIZED TRANSCRIPTIONAL REGULATORY PROTEIN"/>
    <property type="match status" value="1"/>
</dbReference>
<evidence type="ECO:0000256" key="2">
    <source>
        <dbReference type="ARBA" id="ARBA00022723"/>
    </source>
</evidence>
<evidence type="ECO:0000256" key="5">
    <source>
        <dbReference type="SAM" id="MobiDB-lite"/>
    </source>
</evidence>
<sequence>MTDARDTDGHRRPSRKLNTDEEIELRRARGELSCAECKRLKLKCDKKLPCSSCVRRGCPTLCPHGSLTNGHGSRYVLTDTEELHRKISEMGERIRQLEDALALLQSSISPEKHILLQDELLSIKYGAEKRPSVEPEPEDPLAETVDVFGTLTIGGGGESRYFGASAGSETLLSTESQPGNKSIKQAMPELLNSLAAMCPVGSMCPTGPETFESAMTMLFSCLPSRPRAWALCETFLEQGSWLFRPVQRAELIHDIMSPVYAAKEDRENPLCMTLTEISPHKLSILYSIFALGCLVDLTLPVFNEEGERYHHCARAALALRSIFDSPMVETVQAILFMGYYCGNSAARYSRDSVWMLASLGSKVAQSIGMHRDPARWNMDDTTAERRRTLFWEVYSADMFSSLALGRPPAIALSYVDCALPKPQDESDPDAQFWNWKYQFNKSIFGSVIELTLAAKSPDYKTILEFDRKVREMPLPPALSFLSSDVPDIDVGLSVSMRGGYLSMVRSVTMLYIHKSYFARALFDHPENPLRSPYATSFLAATRCASAMIRTSANHIKRHPELSVRWWALWTHIFSAAMVVGLIVTRAPSCSFAPAAFAELTIAVELFESSAEHSPRVRTGMEILKRLQGKASKLSVLHRGGAEFPTATPHIIKPQDSDADELSIFSGQTRVLINKMLSQKSPGTVSPAAADKSWSPEPPGYPAGSSSTGGQPSEAASQSSGSPDLTWMPDVHPSLMEYLSMFPADAAAPGATANTPLDTTPLDTTPLDTFPGASHSSIATGVPVSQLPVPDFSSFQTPVGLPLDVEQSRTQASTELLGDPTAGDPFQQLYAETLAKGMWAMNDIGEQGLVVNSCNGIDEDWVMFMKESGLV</sequence>